<dbReference type="Proteomes" id="UP000824118">
    <property type="component" value="Unassembled WGS sequence"/>
</dbReference>
<feature type="transmembrane region" description="Helical" evidence="1">
    <location>
        <begin position="21"/>
        <end position="41"/>
    </location>
</feature>
<proteinExistence type="predicted"/>
<sequence>MFFKILKYDLKNTIIKKYKNYILTFFVFCWFLLDAYMRIFYSDIPIKNVTVTEIVMFIFNGMKEFVPGSEEPFSFPIMWMVIFVLLLFFTLYYPYNDIMGYGKNVLIASTSRTVWWLSKCVTTICICIVYFFIAAMSILIFAFAFGLKFELTVKPEVFAVLLRYGIPEGFNLSPEPLHMVLTIFVLPFIFAIAMCLFQMLLTLIIRPFASIIAVTAIFMVSAYYVSPFMIGNYAMTQRSICFILNGVDPVAGVIIMASIIVFSIVVSTVLFNRYEILEKE</sequence>
<feature type="transmembrane region" description="Helical" evidence="1">
    <location>
        <begin position="116"/>
        <end position="145"/>
    </location>
</feature>
<dbReference type="AlphaFoldDB" id="A0A9D1S8Y1"/>
<protein>
    <submittedName>
        <fullName evidence="2">Uncharacterized protein</fullName>
    </submittedName>
</protein>
<feature type="transmembrane region" description="Helical" evidence="1">
    <location>
        <begin position="208"/>
        <end position="230"/>
    </location>
</feature>
<feature type="transmembrane region" description="Helical" evidence="1">
    <location>
        <begin position="177"/>
        <end position="201"/>
    </location>
</feature>
<accession>A0A9D1S8Y1</accession>
<name>A0A9D1S8Y1_9FIRM</name>
<reference evidence="2" key="2">
    <citation type="journal article" date="2021" name="PeerJ">
        <title>Extensive microbial diversity within the chicken gut microbiome revealed by metagenomics and culture.</title>
        <authorList>
            <person name="Gilroy R."/>
            <person name="Ravi A."/>
            <person name="Getino M."/>
            <person name="Pursley I."/>
            <person name="Horton D.L."/>
            <person name="Alikhan N.F."/>
            <person name="Baker D."/>
            <person name="Gharbi K."/>
            <person name="Hall N."/>
            <person name="Watson M."/>
            <person name="Adriaenssens E.M."/>
            <person name="Foster-Nyarko E."/>
            <person name="Jarju S."/>
            <person name="Secka A."/>
            <person name="Antonio M."/>
            <person name="Oren A."/>
            <person name="Chaudhuri R.R."/>
            <person name="La Ragione R."/>
            <person name="Hildebrand F."/>
            <person name="Pallen M.J."/>
        </authorList>
    </citation>
    <scope>NUCLEOTIDE SEQUENCE</scope>
    <source>
        <strain evidence="2">ChiGjej1B1-1684</strain>
    </source>
</reference>
<organism evidence="2 3">
    <name type="scientific">Candidatus Limousia pullorum</name>
    <dbReference type="NCBI Taxonomy" id="2840860"/>
    <lineage>
        <taxon>Bacteria</taxon>
        <taxon>Bacillati</taxon>
        <taxon>Bacillota</taxon>
        <taxon>Clostridia</taxon>
        <taxon>Eubacteriales</taxon>
        <taxon>Oscillospiraceae</taxon>
        <taxon>Oscillospiraceae incertae sedis</taxon>
        <taxon>Candidatus Limousia</taxon>
    </lineage>
</organism>
<keyword evidence="1" id="KW-0812">Transmembrane</keyword>
<evidence type="ECO:0000256" key="1">
    <source>
        <dbReference type="SAM" id="Phobius"/>
    </source>
</evidence>
<keyword evidence="1" id="KW-0472">Membrane</keyword>
<keyword evidence="1" id="KW-1133">Transmembrane helix</keyword>
<gene>
    <name evidence="2" type="ORF">IAD22_07655</name>
</gene>
<evidence type="ECO:0000313" key="2">
    <source>
        <dbReference type="EMBL" id="HIU50872.1"/>
    </source>
</evidence>
<feature type="transmembrane region" description="Helical" evidence="1">
    <location>
        <begin position="73"/>
        <end position="95"/>
    </location>
</feature>
<evidence type="ECO:0000313" key="3">
    <source>
        <dbReference type="Proteomes" id="UP000824118"/>
    </source>
</evidence>
<dbReference type="EMBL" id="DVNG01000114">
    <property type="protein sequence ID" value="HIU50872.1"/>
    <property type="molecule type" value="Genomic_DNA"/>
</dbReference>
<comment type="caution">
    <text evidence="2">The sequence shown here is derived from an EMBL/GenBank/DDBJ whole genome shotgun (WGS) entry which is preliminary data.</text>
</comment>
<feature type="transmembrane region" description="Helical" evidence="1">
    <location>
        <begin position="250"/>
        <end position="271"/>
    </location>
</feature>
<reference evidence="2" key="1">
    <citation type="submission" date="2020-10" db="EMBL/GenBank/DDBJ databases">
        <authorList>
            <person name="Gilroy R."/>
        </authorList>
    </citation>
    <scope>NUCLEOTIDE SEQUENCE</scope>
    <source>
        <strain evidence="2">ChiGjej1B1-1684</strain>
    </source>
</reference>